<evidence type="ECO:0000256" key="1">
    <source>
        <dbReference type="SAM" id="MobiDB-lite"/>
    </source>
</evidence>
<accession>A0A8H3WFZ5</accession>
<feature type="region of interest" description="Disordered" evidence="1">
    <location>
        <begin position="521"/>
        <end position="568"/>
    </location>
</feature>
<comment type="caution">
    <text evidence="2">The sequence shown here is derived from an EMBL/GenBank/DDBJ whole genome shotgun (WGS) entry which is preliminary data.</text>
</comment>
<reference evidence="2 3" key="1">
    <citation type="submission" date="2019-12" db="EMBL/GenBank/DDBJ databases">
        <title>A genome sequence resource for the geographically widespread anthracnose pathogen Colletotrichum asianum.</title>
        <authorList>
            <person name="Meng Y."/>
        </authorList>
    </citation>
    <scope>NUCLEOTIDE SEQUENCE [LARGE SCALE GENOMIC DNA]</scope>
    <source>
        <strain evidence="2 3">ICMP 18580</strain>
    </source>
</reference>
<proteinExistence type="predicted"/>
<gene>
    <name evidence="2" type="ORF">GQ607_007662</name>
</gene>
<feature type="compositionally biased region" description="Low complexity" evidence="1">
    <location>
        <begin position="533"/>
        <end position="560"/>
    </location>
</feature>
<protein>
    <recommendedName>
        <fullName evidence="4">C2H2-type domain-containing protein</fullName>
    </recommendedName>
</protein>
<evidence type="ECO:0008006" key="4">
    <source>
        <dbReference type="Google" id="ProtNLM"/>
    </source>
</evidence>
<evidence type="ECO:0000313" key="3">
    <source>
        <dbReference type="Proteomes" id="UP000434172"/>
    </source>
</evidence>
<dbReference type="Proteomes" id="UP000434172">
    <property type="component" value="Unassembled WGS sequence"/>
</dbReference>
<feature type="region of interest" description="Disordered" evidence="1">
    <location>
        <begin position="54"/>
        <end position="108"/>
    </location>
</feature>
<dbReference type="EMBL" id="WOWK01000039">
    <property type="protein sequence ID" value="KAF0325041.1"/>
    <property type="molecule type" value="Genomic_DNA"/>
</dbReference>
<sequence length="588" mass="66074">MEEATFNQPQLLRTKSTMGYGKASIGNAGPLLGLEVCPRHQMFKDLENGSNPELGSWDVDNWQNDSPQSNLSDGPCSLADLESSDENPPTTPDTEDFVSSKSPPPTCVPPRLQYSKAFTYFNILMSNVDKGIGESACLELVERLDLLKTTSHICQLLDFFLVSLYHWDIYRRFLFLIQKTDTDGCFTHTTIIVLFKADPPFQTPHWLLCVIERENWYGRWLNEVSIEWIDTTWRTAFSVLHVGSISPVASLPRVTTGRLKALWEVQSLLASDAASEKQFTNTAIPVRTRHNGQKRPSSSNTTIQALETGKRQRTGNGRGGHRQQDEEPEDSSSENEAPKEPEDETNASPSNSKGRQFACHFWKLDPQKYGKCRYHGQTATRHVKRHLIRSHKAPMYCPICYKAFGARGEWDQHIVDRGCEQNTGSNPWDKLITDDIEKKFSSPNQVKGEREKWFKLWDILFPHEPRPLTPFVDSHNGVEVRSAVPNVIGHQTELFQQSLEELRVEGVLNAEQVRRVMDQYTRTSEIGAPSRPGPSNEPTGPSTSPSPPSVATQQQSTQTGMGFDIRDASTPTAVFTTISADVNGKNNV</sequence>
<name>A0A8H3WFZ5_9PEZI</name>
<feature type="region of interest" description="Disordered" evidence="1">
    <location>
        <begin position="280"/>
        <end position="354"/>
    </location>
</feature>
<feature type="compositionally biased region" description="Polar residues" evidence="1">
    <location>
        <begin position="294"/>
        <end position="305"/>
    </location>
</feature>
<dbReference type="AlphaFoldDB" id="A0A8H3WFZ5"/>
<dbReference type="PANTHER" id="PTHR38166:SF1">
    <property type="entry name" value="C2H2-TYPE DOMAIN-CONTAINING PROTEIN"/>
    <property type="match status" value="1"/>
</dbReference>
<dbReference type="OrthoDB" id="4818863at2759"/>
<organism evidence="2 3">
    <name type="scientific">Colletotrichum asianum</name>
    <dbReference type="NCBI Taxonomy" id="702518"/>
    <lineage>
        <taxon>Eukaryota</taxon>
        <taxon>Fungi</taxon>
        <taxon>Dikarya</taxon>
        <taxon>Ascomycota</taxon>
        <taxon>Pezizomycotina</taxon>
        <taxon>Sordariomycetes</taxon>
        <taxon>Hypocreomycetidae</taxon>
        <taxon>Glomerellales</taxon>
        <taxon>Glomerellaceae</taxon>
        <taxon>Colletotrichum</taxon>
        <taxon>Colletotrichum gloeosporioides species complex</taxon>
    </lineage>
</organism>
<feature type="compositionally biased region" description="Polar residues" evidence="1">
    <location>
        <begin position="61"/>
        <end position="72"/>
    </location>
</feature>
<evidence type="ECO:0000313" key="2">
    <source>
        <dbReference type="EMBL" id="KAF0325041.1"/>
    </source>
</evidence>
<keyword evidence="3" id="KW-1185">Reference proteome</keyword>
<dbReference type="PANTHER" id="PTHR38166">
    <property type="entry name" value="C2H2-TYPE DOMAIN-CONTAINING PROTEIN-RELATED"/>
    <property type="match status" value="1"/>
</dbReference>